<dbReference type="AlphaFoldDB" id="A0A2K3KSH6"/>
<reference evidence="1 2" key="1">
    <citation type="journal article" date="2014" name="Am. J. Bot.">
        <title>Genome assembly and annotation for red clover (Trifolium pratense; Fabaceae).</title>
        <authorList>
            <person name="Istvanek J."/>
            <person name="Jaros M."/>
            <person name="Krenek A."/>
            <person name="Repkova J."/>
        </authorList>
    </citation>
    <scope>NUCLEOTIDE SEQUENCE [LARGE SCALE GENOMIC DNA]</scope>
    <source>
        <strain evidence="2">cv. Tatra</strain>
        <tissue evidence="1">Young leaves</tissue>
    </source>
</reference>
<dbReference type="EMBL" id="ASHM01244265">
    <property type="protein sequence ID" value="PNX69230.1"/>
    <property type="molecule type" value="Genomic_DNA"/>
</dbReference>
<dbReference type="Proteomes" id="UP000236291">
    <property type="component" value="Unassembled WGS sequence"/>
</dbReference>
<protein>
    <submittedName>
        <fullName evidence="1">Uncharacterized protein</fullName>
    </submittedName>
</protein>
<evidence type="ECO:0000313" key="2">
    <source>
        <dbReference type="Proteomes" id="UP000236291"/>
    </source>
</evidence>
<proteinExistence type="predicted"/>
<accession>A0A2K3KSH6</accession>
<organism evidence="1 2">
    <name type="scientific">Trifolium pratense</name>
    <name type="common">Red clover</name>
    <dbReference type="NCBI Taxonomy" id="57577"/>
    <lineage>
        <taxon>Eukaryota</taxon>
        <taxon>Viridiplantae</taxon>
        <taxon>Streptophyta</taxon>
        <taxon>Embryophyta</taxon>
        <taxon>Tracheophyta</taxon>
        <taxon>Spermatophyta</taxon>
        <taxon>Magnoliopsida</taxon>
        <taxon>eudicotyledons</taxon>
        <taxon>Gunneridae</taxon>
        <taxon>Pentapetalae</taxon>
        <taxon>rosids</taxon>
        <taxon>fabids</taxon>
        <taxon>Fabales</taxon>
        <taxon>Fabaceae</taxon>
        <taxon>Papilionoideae</taxon>
        <taxon>50 kb inversion clade</taxon>
        <taxon>NPAAA clade</taxon>
        <taxon>Hologalegina</taxon>
        <taxon>IRL clade</taxon>
        <taxon>Trifolieae</taxon>
        <taxon>Trifolium</taxon>
    </lineage>
</organism>
<sequence>MRVIWWFVAEECCRSWKEMGFESLTWWFVSVSEGFQQWRLRGEVEWLLKR</sequence>
<gene>
    <name evidence="1" type="ORF">L195_g064340</name>
</gene>
<comment type="caution">
    <text evidence="1">The sequence shown here is derived from an EMBL/GenBank/DDBJ whole genome shotgun (WGS) entry which is preliminary data.</text>
</comment>
<evidence type="ECO:0000313" key="1">
    <source>
        <dbReference type="EMBL" id="PNX69230.1"/>
    </source>
</evidence>
<name>A0A2K3KSH6_TRIPR</name>
<feature type="non-terminal residue" evidence="1">
    <location>
        <position position="50"/>
    </location>
</feature>
<reference evidence="1 2" key="2">
    <citation type="journal article" date="2017" name="Front. Plant Sci.">
        <title>Gene Classification and Mining of Molecular Markers Useful in Red Clover (Trifolium pratense) Breeding.</title>
        <authorList>
            <person name="Istvanek J."/>
            <person name="Dluhosova J."/>
            <person name="Dluhos P."/>
            <person name="Patkova L."/>
            <person name="Nedelnik J."/>
            <person name="Repkova J."/>
        </authorList>
    </citation>
    <scope>NUCLEOTIDE SEQUENCE [LARGE SCALE GENOMIC DNA]</scope>
    <source>
        <strain evidence="2">cv. Tatra</strain>
        <tissue evidence="1">Young leaves</tissue>
    </source>
</reference>